<protein>
    <submittedName>
        <fullName evidence="2">Phosphatidylglycerophosphate synthase</fullName>
    </submittedName>
</protein>
<feature type="transmembrane region" description="Helical" evidence="1">
    <location>
        <begin position="200"/>
        <end position="218"/>
    </location>
</feature>
<dbReference type="AlphaFoldDB" id="A0A366HUE3"/>
<dbReference type="Gene3D" id="1.20.120.1760">
    <property type="match status" value="1"/>
</dbReference>
<feature type="transmembrane region" description="Helical" evidence="1">
    <location>
        <begin position="135"/>
        <end position="158"/>
    </location>
</feature>
<dbReference type="EMBL" id="QNRR01000002">
    <property type="protein sequence ID" value="RBP46327.1"/>
    <property type="molecule type" value="Genomic_DNA"/>
</dbReference>
<keyword evidence="3" id="KW-1185">Reference proteome</keyword>
<keyword evidence="1" id="KW-0472">Membrane</keyword>
<organism evidence="2 3">
    <name type="scientific">Roseimicrobium gellanilyticum</name>
    <dbReference type="NCBI Taxonomy" id="748857"/>
    <lineage>
        <taxon>Bacteria</taxon>
        <taxon>Pseudomonadati</taxon>
        <taxon>Verrucomicrobiota</taxon>
        <taxon>Verrucomicrobiia</taxon>
        <taxon>Verrucomicrobiales</taxon>
        <taxon>Verrucomicrobiaceae</taxon>
        <taxon>Roseimicrobium</taxon>
    </lineage>
</organism>
<feature type="transmembrane region" description="Helical" evidence="1">
    <location>
        <begin position="68"/>
        <end position="92"/>
    </location>
</feature>
<keyword evidence="1" id="KW-0812">Transmembrane</keyword>
<dbReference type="OrthoDB" id="1034332at2"/>
<feature type="transmembrane region" description="Helical" evidence="1">
    <location>
        <begin position="38"/>
        <end position="61"/>
    </location>
</feature>
<dbReference type="RefSeq" id="WP_113957852.1">
    <property type="nucleotide sequence ID" value="NZ_QNRR01000002.1"/>
</dbReference>
<accession>A0A366HUE3</accession>
<dbReference type="InterPro" id="IPR043130">
    <property type="entry name" value="CDP-OH_PTrfase_TM_dom"/>
</dbReference>
<keyword evidence="1" id="KW-1133">Transmembrane helix</keyword>
<name>A0A366HUE3_9BACT</name>
<proteinExistence type="predicted"/>
<reference evidence="2 3" key="1">
    <citation type="submission" date="2018-06" db="EMBL/GenBank/DDBJ databases">
        <title>Genomic Encyclopedia of Type Strains, Phase IV (KMG-IV): sequencing the most valuable type-strain genomes for metagenomic binning, comparative biology and taxonomic classification.</title>
        <authorList>
            <person name="Goeker M."/>
        </authorList>
    </citation>
    <scope>NUCLEOTIDE SEQUENCE [LARGE SCALE GENOMIC DNA]</scope>
    <source>
        <strain evidence="2 3">DSM 25532</strain>
    </source>
</reference>
<feature type="transmembrane region" description="Helical" evidence="1">
    <location>
        <begin position="170"/>
        <end position="188"/>
    </location>
</feature>
<comment type="caution">
    <text evidence="2">The sequence shown here is derived from an EMBL/GenBank/DDBJ whole genome shotgun (WGS) entry which is preliminary data.</text>
</comment>
<gene>
    <name evidence="2" type="ORF">DES53_102716</name>
</gene>
<sequence>MEPTDLGTGSRRELKSRNTKWAQALARKVDAMGITPNAVSVLSILFAIAGAALMMTVSYACCKTAATFMWIGAAACIQLRLLCNLIDGMVAIEGGKKSVVGGLYNEVPDRIADPLFLMAAGYCNDWVIKLWDIPLGWVAAVLALMTAYIRVLGGTLLGTQSFIGPMAKQHRMAVLTLACLLSIGELWFRQDAKPAEAVMTVALAVIVVGSLVTCWRRLRLISAELHKKASNTP</sequence>
<dbReference type="Proteomes" id="UP000253426">
    <property type="component" value="Unassembled WGS sequence"/>
</dbReference>
<evidence type="ECO:0000256" key="1">
    <source>
        <dbReference type="SAM" id="Phobius"/>
    </source>
</evidence>
<evidence type="ECO:0000313" key="3">
    <source>
        <dbReference type="Proteomes" id="UP000253426"/>
    </source>
</evidence>
<evidence type="ECO:0000313" key="2">
    <source>
        <dbReference type="EMBL" id="RBP46327.1"/>
    </source>
</evidence>